<dbReference type="EMBL" id="JACIDN010000005">
    <property type="protein sequence ID" value="MBB3903563.1"/>
    <property type="molecule type" value="Genomic_DNA"/>
</dbReference>
<evidence type="ECO:0000313" key="2">
    <source>
        <dbReference type="EMBL" id="MBB3903563.1"/>
    </source>
</evidence>
<reference evidence="4" key="2">
    <citation type="journal article" date="2019" name="Int. J. Syst. Evol. Microbiol.">
        <title>The Global Catalogue of Microorganisms (GCM) 10K type strain sequencing project: providing services to taxonomists for standard genome sequencing and annotation.</title>
        <authorList>
            <consortium name="The Broad Institute Genomics Platform"/>
            <consortium name="The Broad Institute Genome Sequencing Center for Infectious Disease"/>
            <person name="Wu L."/>
            <person name="Ma J."/>
        </authorList>
    </citation>
    <scope>NUCLEOTIDE SEQUENCE [LARGE SCALE GENOMIC DNA]</scope>
    <source>
        <strain evidence="4">NBRC 107710</strain>
    </source>
</reference>
<protein>
    <submittedName>
        <fullName evidence="2">Uncharacterized protein</fullName>
    </submittedName>
</protein>
<dbReference type="AlphaFoldDB" id="A0A7W6AHQ6"/>
<sequence length="74" mass="7402">MKPSLDPTAGATVTGLFLGSLALAAAVALVTAPITPRSAVARDNAATARLTVPAAPLVAQASVVQSQSRRFSND</sequence>
<dbReference type="EMBL" id="BSPG01000009">
    <property type="protein sequence ID" value="GLS44085.1"/>
    <property type="molecule type" value="Genomic_DNA"/>
</dbReference>
<gene>
    <name evidence="1" type="ORF">GCM10007884_20720</name>
    <name evidence="2" type="ORF">GGR33_003072</name>
</gene>
<evidence type="ECO:0000313" key="1">
    <source>
        <dbReference type="EMBL" id="GLS44085.1"/>
    </source>
</evidence>
<dbReference type="Proteomes" id="UP000517759">
    <property type="component" value="Unassembled WGS sequence"/>
</dbReference>
<evidence type="ECO:0000313" key="3">
    <source>
        <dbReference type="Proteomes" id="UP000517759"/>
    </source>
</evidence>
<name>A0A7W6AHQ6_9HYPH</name>
<evidence type="ECO:0000313" key="4">
    <source>
        <dbReference type="Proteomes" id="UP001156881"/>
    </source>
</evidence>
<accession>A0A7W6AHQ6</accession>
<dbReference type="RefSeq" id="WP_183506612.1">
    <property type="nucleotide sequence ID" value="NZ_BSPG01000009.1"/>
</dbReference>
<reference evidence="1" key="1">
    <citation type="journal article" date="2014" name="Int. J. Syst. Evol. Microbiol.">
        <title>Complete genome of a new Firmicutes species belonging to the dominant human colonic microbiota ('Ruminococcus bicirculans') reveals two chromosomes and a selective capacity to utilize plant glucans.</title>
        <authorList>
            <consortium name="NISC Comparative Sequencing Program"/>
            <person name="Wegmann U."/>
            <person name="Louis P."/>
            <person name="Goesmann A."/>
            <person name="Henrissat B."/>
            <person name="Duncan S.H."/>
            <person name="Flint H.J."/>
        </authorList>
    </citation>
    <scope>NUCLEOTIDE SEQUENCE</scope>
    <source>
        <strain evidence="1">NBRC 107710</strain>
    </source>
</reference>
<reference evidence="1" key="4">
    <citation type="submission" date="2023-01" db="EMBL/GenBank/DDBJ databases">
        <title>Draft genome sequence of Methylobacterium brachythecii strain NBRC 107710.</title>
        <authorList>
            <person name="Sun Q."/>
            <person name="Mori K."/>
        </authorList>
    </citation>
    <scope>NUCLEOTIDE SEQUENCE</scope>
    <source>
        <strain evidence="1">NBRC 107710</strain>
    </source>
</reference>
<proteinExistence type="predicted"/>
<reference evidence="2 3" key="3">
    <citation type="submission" date="2020-08" db="EMBL/GenBank/DDBJ databases">
        <title>Genomic Encyclopedia of Type Strains, Phase IV (KMG-IV): sequencing the most valuable type-strain genomes for metagenomic binning, comparative biology and taxonomic classification.</title>
        <authorList>
            <person name="Goeker M."/>
        </authorList>
    </citation>
    <scope>NUCLEOTIDE SEQUENCE [LARGE SCALE GENOMIC DNA]</scope>
    <source>
        <strain evidence="2 3">DSM 24105</strain>
    </source>
</reference>
<keyword evidence="4" id="KW-1185">Reference proteome</keyword>
<comment type="caution">
    <text evidence="2">The sequence shown here is derived from an EMBL/GenBank/DDBJ whole genome shotgun (WGS) entry which is preliminary data.</text>
</comment>
<organism evidence="2 3">
    <name type="scientific">Methylobacterium brachythecii</name>
    <dbReference type="NCBI Taxonomy" id="1176177"/>
    <lineage>
        <taxon>Bacteria</taxon>
        <taxon>Pseudomonadati</taxon>
        <taxon>Pseudomonadota</taxon>
        <taxon>Alphaproteobacteria</taxon>
        <taxon>Hyphomicrobiales</taxon>
        <taxon>Methylobacteriaceae</taxon>
        <taxon>Methylobacterium</taxon>
    </lineage>
</organism>
<dbReference type="Proteomes" id="UP001156881">
    <property type="component" value="Unassembled WGS sequence"/>
</dbReference>